<evidence type="ECO:0000313" key="3">
    <source>
        <dbReference type="Proteomes" id="UP001292094"/>
    </source>
</evidence>
<evidence type="ECO:0000313" key="2">
    <source>
        <dbReference type="EMBL" id="KAK4300939.1"/>
    </source>
</evidence>
<feature type="region of interest" description="Disordered" evidence="1">
    <location>
        <begin position="1"/>
        <end position="117"/>
    </location>
</feature>
<feature type="compositionally biased region" description="Basic and acidic residues" evidence="1">
    <location>
        <begin position="68"/>
        <end position="80"/>
    </location>
</feature>
<gene>
    <name evidence="2" type="ORF">Pmani_026897</name>
</gene>
<sequence>MRRRPITTISNTDSHINPARIEESATKRHRKPAQIAAHKSTNPVEGDPGIRIKSCLSSLSHISSSSADTRRMSGAEKDSPWEGASAWETGSGKPLTLGDSPQNDLYRRIPPENERKE</sequence>
<reference evidence="2" key="1">
    <citation type="submission" date="2023-11" db="EMBL/GenBank/DDBJ databases">
        <title>Genome assemblies of two species of porcelain crab, Petrolisthes cinctipes and Petrolisthes manimaculis (Anomura: Porcellanidae).</title>
        <authorList>
            <person name="Angst P."/>
        </authorList>
    </citation>
    <scope>NUCLEOTIDE SEQUENCE</scope>
    <source>
        <strain evidence="2">PB745_02</strain>
        <tissue evidence="2">Gill</tissue>
    </source>
</reference>
<comment type="caution">
    <text evidence="2">The sequence shown here is derived from an EMBL/GenBank/DDBJ whole genome shotgun (WGS) entry which is preliminary data.</text>
</comment>
<feature type="compositionally biased region" description="Basic and acidic residues" evidence="1">
    <location>
        <begin position="105"/>
        <end position="117"/>
    </location>
</feature>
<name>A0AAE1P2P7_9EUCA</name>
<keyword evidence="3" id="KW-1185">Reference proteome</keyword>
<dbReference type="AlphaFoldDB" id="A0AAE1P2P7"/>
<protein>
    <submittedName>
        <fullName evidence="2">Uncharacterized protein</fullName>
    </submittedName>
</protein>
<proteinExistence type="predicted"/>
<dbReference type="Proteomes" id="UP001292094">
    <property type="component" value="Unassembled WGS sequence"/>
</dbReference>
<feature type="compositionally biased region" description="Low complexity" evidence="1">
    <location>
        <begin position="54"/>
        <end position="66"/>
    </location>
</feature>
<accession>A0AAE1P2P7</accession>
<organism evidence="2 3">
    <name type="scientific">Petrolisthes manimaculis</name>
    <dbReference type="NCBI Taxonomy" id="1843537"/>
    <lineage>
        <taxon>Eukaryota</taxon>
        <taxon>Metazoa</taxon>
        <taxon>Ecdysozoa</taxon>
        <taxon>Arthropoda</taxon>
        <taxon>Crustacea</taxon>
        <taxon>Multicrustacea</taxon>
        <taxon>Malacostraca</taxon>
        <taxon>Eumalacostraca</taxon>
        <taxon>Eucarida</taxon>
        <taxon>Decapoda</taxon>
        <taxon>Pleocyemata</taxon>
        <taxon>Anomura</taxon>
        <taxon>Galatheoidea</taxon>
        <taxon>Porcellanidae</taxon>
        <taxon>Petrolisthes</taxon>
    </lineage>
</organism>
<evidence type="ECO:0000256" key="1">
    <source>
        <dbReference type="SAM" id="MobiDB-lite"/>
    </source>
</evidence>
<dbReference type="EMBL" id="JAWZYT010002963">
    <property type="protein sequence ID" value="KAK4300939.1"/>
    <property type="molecule type" value="Genomic_DNA"/>
</dbReference>